<sequence>METISLTASATDAGLRLDSFLAERAGSLSRSRAKSLIKEGAVMINGVPTDDPRKAVVEGSTYTLALPEPVPAVPQPEDIPLEILFEDEHLIIINKASGMAVHPAPGSWDGTLVNALLFHCEGQLPGIGGVERPGIVHRLDKLTTGVMVAAKTEAAHVGLSALFATHDIERSYLAVTRGAPRPLSGTIDEPIARATGDRKKMAVVRNPDGTHGREAITHYKALETFGLRDKGTGLPAAALVKCTLETGRTHQIRVHMSHVGASLIGDPVYGRSKGVTAWGSGEDFDTARDAARRFERQALHAAVLGFVHPITGEDLHFEAPLPEDMTGLIAALRLLPKDDHD</sequence>
<keyword evidence="9" id="KW-1185">Reference proteome</keyword>
<dbReference type="OrthoDB" id="9807829at2"/>
<comment type="similarity">
    <text evidence="1 6">Belongs to the pseudouridine synthase RluA family.</text>
</comment>
<evidence type="ECO:0000256" key="2">
    <source>
        <dbReference type="ARBA" id="ARBA00023235"/>
    </source>
</evidence>
<evidence type="ECO:0000256" key="4">
    <source>
        <dbReference type="PIRSR" id="PIRSR606225-1"/>
    </source>
</evidence>
<dbReference type="CDD" id="cd02869">
    <property type="entry name" value="PseudoU_synth_RluA_like"/>
    <property type="match status" value="1"/>
</dbReference>
<dbReference type="SMART" id="SM00363">
    <property type="entry name" value="S4"/>
    <property type="match status" value="1"/>
</dbReference>
<evidence type="ECO:0000256" key="6">
    <source>
        <dbReference type="RuleBase" id="RU362028"/>
    </source>
</evidence>
<evidence type="ECO:0000256" key="3">
    <source>
        <dbReference type="ARBA" id="ARBA00036882"/>
    </source>
</evidence>
<dbReference type="InterPro" id="IPR020103">
    <property type="entry name" value="PsdUridine_synth_cat_dom_sf"/>
</dbReference>
<evidence type="ECO:0000256" key="1">
    <source>
        <dbReference type="ARBA" id="ARBA00010876"/>
    </source>
</evidence>
<dbReference type="Proteomes" id="UP000024942">
    <property type="component" value="Unassembled WGS sequence"/>
</dbReference>
<dbReference type="InterPro" id="IPR006225">
    <property type="entry name" value="PsdUridine_synth_RluC/D"/>
</dbReference>
<comment type="catalytic activity">
    <reaction evidence="3">
        <text>uridine(1911/1915/1917) in 23S rRNA = pseudouridine(1911/1915/1917) in 23S rRNA</text>
        <dbReference type="Rhea" id="RHEA:42524"/>
        <dbReference type="Rhea" id="RHEA-COMP:10097"/>
        <dbReference type="Rhea" id="RHEA-COMP:10098"/>
        <dbReference type="ChEBI" id="CHEBI:65314"/>
        <dbReference type="ChEBI" id="CHEBI:65315"/>
        <dbReference type="EC" id="5.4.99.23"/>
    </reaction>
</comment>
<dbReference type="Gene3D" id="3.30.2350.10">
    <property type="entry name" value="Pseudouridine synthase"/>
    <property type="match status" value="1"/>
</dbReference>
<dbReference type="InterPro" id="IPR050188">
    <property type="entry name" value="RluA_PseudoU_synthase"/>
</dbReference>
<feature type="active site" evidence="4">
    <location>
        <position position="140"/>
    </location>
</feature>
<dbReference type="EC" id="5.4.99.-" evidence="6"/>
<dbReference type="Pfam" id="PF00849">
    <property type="entry name" value="PseudoU_synth_2"/>
    <property type="match status" value="1"/>
</dbReference>
<dbReference type="SUPFAM" id="SSF55174">
    <property type="entry name" value="Alpha-L RNA-binding motif"/>
    <property type="match status" value="1"/>
</dbReference>
<organism evidence="8 9">
    <name type="scientific">Hyphomonas oceanitis SCH89</name>
    <dbReference type="NCBI Taxonomy" id="1280953"/>
    <lineage>
        <taxon>Bacteria</taxon>
        <taxon>Pseudomonadati</taxon>
        <taxon>Pseudomonadota</taxon>
        <taxon>Alphaproteobacteria</taxon>
        <taxon>Hyphomonadales</taxon>
        <taxon>Hyphomonadaceae</taxon>
        <taxon>Hyphomonas</taxon>
    </lineage>
</organism>
<feature type="domain" description="RNA-binding S4" evidence="7">
    <location>
        <begin position="15"/>
        <end position="75"/>
    </location>
</feature>
<dbReference type="Pfam" id="PF01479">
    <property type="entry name" value="S4"/>
    <property type="match status" value="1"/>
</dbReference>
<comment type="function">
    <text evidence="6">Responsible for synthesis of pseudouridine from uracil.</text>
</comment>
<comment type="catalytic activity">
    <reaction evidence="6">
        <text>a uridine in RNA = a pseudouridine in RNA</text>
        <dbReference type="Rhea" id="RHEA:48348"/>
        <dbReference type="Rhea" id="RHEA-COMP:12068"/>
        <dbReference type="Rhea" id="RHEA-COMP:12069"/>
        <dbReference type="ChEBI" id="CHEBI:65314"/>
        <dbReference type="ChEBI" id="CHEBI:65315"/>
    </reaction>
</comment>
<dbReference type="SUPFAM" id="SSF55120">
    <property type="entry name" value="Pseudouridine synthase"/>
    <property type="match status" value="1"/>
</dbReference>
<dbReference type="GO" id="GO:0000455">
    <property type="term" value="P:enzyme-directed rRNA pseudouridine synthesis"/>
    <property type="evidence" value="ECO:0007669"/>
    <property type="project" value="UniProtKB-ARBA"/>
</dbReference>
<reference evidence="8 9" key="1">
    <citation type="journal article" date="2014" name="Antonie Van Leeuwenhoek">
        <title>Hyphomonas beringensis sp. nov. and Hyphomonas chukchiensis sp. nov., isolated from surface seawater of the Bering Sea and Chukchi Sea.</title>
        <authorList>
            <person name="Li C."/>
            <person name="Lai Q."/>
            <person name="Li G."/>
            <person name="Dong C."/>
            <person name="Wang J."/>
            <person name="Liao Y."/>
            <person name="Shao Z."/>
        </authorList>
    </citation>
    <scope>NUCLEOTIDE SEQUENCE [LARGE SCALE GENOMIC DNA]</scope>
    <source>
        <strain evidence="8 9">SCH89</strain>
    </source>
</reference>
<dbReference type="PROSITE" id="PS50889">
    <property type="entry name" value="S4"/>
    <property type="match status" value="1"/>
</dbReference>
<gene>
    <name evidence="8" type="ORF">HOC_05329</name>
</gene>
<evidence type="ECO:0000313" key="8">
    <source>
        <dbReference type="EMBL" id="KDA03549.1"/>
    </source>
</evidence>
<evidence type="ECO:0000313" key="9">
    <source>
        <dbReference type="Proteomes" id="UP000024942"/>
    </source>
</evidence>
<dbReference type="STRING" id="1280953.HOC_05329"/>
<evidence type="ECO:0000259" key="7">
    <source>
        <dbReference type="SMART" id="SM00363"/>
    </source>
</evidence>
<dbReference type="InterPro" id="IPR006145">
    <property type="entry name" value="PsdUridine_synth_RsuA/RluA"/>
</dbReference>
<dbReference type="PATRIC" id="fig|1280953.3.peg.1073"/>
<dbReference type="AlphaFoldDB" id="A0A059G9Z5"/>
<name>A0A059G9Z5_9PROT</name>
<dbReference type="PROSITE" id="PS01129">
    <property type="entry name" value="PSI_RLU"/>
    <property type="match status" value="1"/>
</dbReference>
<dbReference type="EMBL" id="ARYL01000005">
    <property type="protein sequence ID" value="KDA03549.1"/>
    <property type="molecule type" value="Genomic_DNA"/>
</dbReference>
<protein>
    <recommendedName>
        <fullName evidence="6">Pseudouridine synthase</fullName>
        <ecNumber evidence="6">5.4.99.-</ecNumber>
    </recommendedName>
</protein>
<dbReference type="GO" id="GO:0160140">
    <property type="term" value="F:23S rRNA pseudouridine(1911/1915/1917) synthase activity"/>
    <property type="evidence" value="ECO:0007669"/>
    <property type="project" value="UniProtKB-EC"/>
</dbReference>
<proteinExistence type="inferred from homology"/>
<dbReference type="NCBIfam" id="TIGR00005">
    <property type="entry name" value="rluA_subfam"/>
    <property type="match status" value="1"/>
</dbReference>
<dbReference type="InterPro" id="IPR002942">
    <property type="entry name" value="S4_RNA-bd"/>
</dbReference>
<keyword evidence="2 6" id="KW-0413">Isomerase</keyword>
<evidence type="ECO:0000256" key="5">
    <source>
        <dbReference type="PROSITE-ProRule" id="PRU00182"/>
    </source>
</evidence>
<comment type="caution">
    <text evidence="8">The sequence shown here is derived from an EMBL/GenBank/DDBJ whole genome shotgun (WGS) entry which is preliminary data.</text>
</comment>
<accession>A0A059G9Z5</accession>
<keyword evidence="5" id="KW-0694">RNA-binding</keyword>
<dbReference type="eggNOG" id="COG0564">
    <property type="taxonomic scope" value="Bacteria"/>
</dbReference>
<dbReference type="GO" id="GO:0003723">
    <property type="term" value="F:RNA binding"/>
    <property type="evidence" value="ECO:0007669"/>
    <property type="project" value="UniProtKB-KW"/>
</dbReference>
<dbReference type="PANTHER" id="PTHR21600">
    <property type="entry name" value="MITOCHONDRIAL RNA PSEUDOURIDINE SYNTHASE"/>
    <property type="match status" value="1"/>
</dbReference>
<dbReference type="Gene3D" id="3.10.290.10">
    <property type="entry name" value="RNA-binding S4 domain"/>
    <property type="match status" value="1"/>
</dbReference>
<dbReference type="RefSeq" id="WP_035536419.1">
    <property type="nucleotide sequence ID" value="NZ_ARYL01000005.1"/>
</dbReference>
<dbReference type="InterPro" id="IPR006224">
    <property type="entry name" value="PsdUridine_synth_RluA-like_CS"/>
</dbReference>
<dbReference type="CDD" id="cd00165">
    <property type="entry name" value="S4"/>
    <property type="match status" value="1"/>
</dbReference>
<dbReference type="InterPro" id="IPR036986">
    <property type="entry name" value="S4_RNA-bd_sf"/>
</dbReference>
<dbReference type="PANTHER" id="PTHR21600:SF44">
    <property type="entry name" value="RIBOSOMAL LARGE SUBUNIT PSEUDOURIDINE SYNTHASE D"/>
    <property type="match status" value="1"/>
</dbReference>